<organism evidence="2">
    <name type="scientific">Medicago truncatula</name>
    <name type="common">Barrel medic</name>
    <name type="synonym">Medicago tribuloides</name>
    <dbReference type="NCBI Taxonomy" id="3880"/>
    <lineage>
        <taxon>Eukaryota</taxon>
        <taxon>Viridiplantae</taxon>
        <taxon>Streptophyta</taxon>
        <taxon>Embryophyta</taxon>
        <taxon>Tracheophyta</taxon>
        <taxon>Spermatophyta</taxon>
        <taxon>Magnoliopsida</taxon>
        <taxon>eudicotyledons</taxon>
        <taxon>Gunneridae</taxon>
        <taxon>Pentapetalae</taxon>
        <taxon>rosids</taxon>
        <taxon>fabids</taxon>
        <taxon>Fabales</taxon>
        <taxon>Fabaceae</taxon>
        <taxon>Papilionoideae</taxon>
        <taxon>50 kb inversion clade</taxon>
        <taxon>NPAAA clade</taxon>
        <taxon>Hologalegina</taxon>
        <taxon>IRL clade</taxon>
        <taxon>Trifolieae</taxon>
        <taxon>Medicago</taxon>
    </lineage>
</organism>
<gene>
    <name evidence="2" type="ORF">MtrunA17_Chr4g0046031</name>
</gene>
<evidence type="ECO:0000313" key="2">
    <source>
        <dbReference type="EMBL" id="RHN62308.1"/>
    </source>
</evidence>
<feature type="signal peptide" evidence="1">
    <location>
        <begin position="1"/>
        <end position="22"/>
    </location>
</feature>
<name>A0A396IC02_MEDTR</name>
<dbReference type="AlphaFoldDB" id="A0A396IC02"/>
<dbReference type="Gramene" id="rna24869">
    <property type="protein sequence ID" value="RHN62308.1"/>
    <property type="gene ID" value="gene24869"/>
</dbReference>
<reference evidence="2" key="1">
    <citation type="journal article" date="2018" name="Nat. Plants">
        <title>Whole-genome landscape of Medicago truncatula symbiotic genes.</title>
        <authorList>
            <person name="Pecrix Y."/>
            <person name="Gamas P."/>
            <person name="Carrere S."/>
        </authorList>
    </citation>
    <scope>NUCLEOTIDE SEQUENCE</scope>
    <source>
        <tissue evidence="2">Leaves</tissue>
    </source>
</reference>
<protein>
    <recommendedName>
        <fullName evidence="3">Transmembrane protein</fullName>
    </recommendedName>
</protein>
<evidence type="ECO:0000256" key="1">
    <source>
        <dbReference type="SAM" id="SignalP"/>
    </source>
</evidence>
<dbReference type="EMBL" id="PSQE01000004">
    <property type="protein sequence ID" value="RHN62308.1"/>
    <property type="molecule type" value="Genomic_DNA"/>
</dbReference>
<feature type="chain" id="PRO_5017348920" description="Transmembrane protein" evidence="1">
    <location>
        <begin position="23"/>
        <end position="117"/>
    </location>
</feature>
<evidence type="ECO:0008006" key="3">
    <source>
        <dbReference type="Google" id="ProtNLM"/>
    </source>
</evidence>
<dbReference type="Proteomes" id="UP000265566">
    <property type="component" value="Chromosome 4"/>
</dbReference>
<accession>A0A396IC02</accession>
<proteinExistence type="predicted"/>
<sequence length="117" mass="13061">MARLSFCLFTLLLLLSFSVSETRPLRNHGPFSFHFPATSSLFLGTVKHYLYSGSKGRSLAKIDHKILKTSAKVSFSIGFRESNATRNRYFKPLRVSPGGPDAHHHFKVTATGGHGRR</sequence>
<keyword evidence="1" id="KW-0732">Signal</keyword>
<comment type="caution">
    <text evidence="2">The sequence shown here is derived from an EMBL/GenBank/DDBJ whole genome shotgun (WGS) entry which is preliminary data.</text>
</comment>